<protein>
    <submittedName>
        <fullName evidence="4">Thiamine phosphate synthase</fullName>
    </submittedName>
</protein>
<reference evidence="5" key="1">
    <citation type="journal article" date="2019" name="Int. J. Syst. Evol. Microbiol.">
        <title>The Global Catalogue of Microorganisms (GCM) 10K type strain sequencing project: providing services to taxonomists for standard genome sequencing and annotation.</title>
        <authorList>
            <consortium name="The Broad Institute Genomics Platform"/>
            <consortium name="The Broad Institute Genome Sequencing Center for Infectious Disease"/>
            <person name="Wu L."/>
            <person name="Ma J."/>
        </authorList>
    </citation>
    <scope>NUCLEOTIDE SEQUENCE [LARGE SCALE GENOMIC DNA]</scope>
    <source>
        <strain evidence="5">JCM 17705</strain>
    </source>
</reference>
<keyword evidence="5" id="KW-1185">Reference proteome</keyword>
<dbReference type="InterPro" id="IPR013785">
    <property type="entry name" value="Aldolase_TIM"/>
</dbReference>
<evidence type="ECO:0000259" key="3">
    <source>
        <dbReference type="Pfam" id="PF02581"/>
    </source>
</evidence>
<evidence type="ECO:0000256" key="2">
    <source>
        <dbReference type="ARBA" id="ARBA00022977"/>
    </source>
</evidence>
<sequence length="216" mass="23284">MEMMKTKQQAIAGGIYLVINPAMDEDVLLNKLTAALRGGLQAVQLWDNWAPGADKHALINKAGELCQSYDVPLLINNDWQLLIENPLLNGIHFDEIPDDIAAIRAQVSREFIAGITCSDDLLPVTYANENSFDYISFCAMFPSPSAGSCSIVMPETVRQARALTAMPLFVSGGITPANAGQLKVTVPFDGIAVISGIMSADDPEEIIKQYKDAAGI</sequence>
<dbReference type="Pfam" id="PF02581">
    <property type="entry name" value="TMP-TENI"/>
    <property type="match status" value="1"/>
</dbReference>
<evidence type="ECO:0000313" key="5">
    <source>
        <dbReference type="Proteomes" id="UP001500582"/>
    </source>
</evidence>
<dbReference type="PANTHER" id="PTHR20857:SF15">
    <property type="entry name" value="THIAMINE-PHOSPHATE SYNTHASE"/>
    <property type="match status" value="1"/>
</dbReference>
<dbReference type="EMBL" id="BAABFT010000005">
    <property type="protein sequence ID" value="GAA4322263.1"/>
    <property type="molecule type" value="Genomic_DNA"/>
</dbReference>
<comment type="pathway">
    <text evidence="1">Cofactor biosynthesis; thiamine diphosphate biosynthesis.</text>
</comment>
<proteinExistence type="predicted"/>
<organism evidence="4 5">
    <name type="scientific">Mucilaginibacter gynuensis</name>
    <dbReference type="NCBI Taxonomy" id="1302236"/>
    <lineage>
        <taxon>Bacteria</taxon>
        <taxon>Pseudomonadati</taxon>
        <taxon>Bacteroidota</taxon>
        <taxon>Sphingobacteriia</taxon>
        <taxon>Sphingobacteriales</taxon>
        <taxon>Sphingobacteriaceae</taxon>
        <taxon>Mucilaginibacter</taxon>
    </lineage>
</organism>
<feature type="domain" description="Thiamine phosphate synthase/TenI" evidence="3">
    <location>
        <begin position="15"/>
        <end position="197"/>
    </location>
</feature>
<keyword evidence="2" id="KW-0784">Thiamine biosynthesis</keyword>
<dbReference type="SUPFAM" id="SSF51391">
    <property type="entry name" value="Thiamin phosphate synthase"/>
    <property type="match status" value="1"/>
</dbReference>
<dbReference type="InterPro" id="IPR022998">
    <property type="entry name" value="ThiamineP_synth_TenI"/>
</dbReference>
<dbReference type="CDD" id="cd00564">
    <property type="entry name" value="TMP_TenI"/>
    <property type="match status" value="1"/>
</dbReference>
<gene>
    <name evidence="4" type="primary">thiE</name>
    <name evidence="4" type="ORF">GCM10023149_22480</name>
</gene>
<dbReference type="InterPro" id="IPR036206">
    <property type="entry name" value="ThiamineP_synth_sf"/>
</dbReference>
<accession>A0ABP8GDV8</accession>
<comment type="caution">
    <text evidence="4">The sequence shown here is derived from an EMBL/GenBank/DDBJ whole genome shotgun (WGS) entry which is preliminary data.</text>
</comment>
<evidence type="ECO:0000256" key="1">
    <source>
        <dbReference type="ARBA" id="ARBA00004948"/>
    </source>
</evidence>
<evidence type="ECO:0000313" key="4">
    <source>
        <dbReference type="EMBL" id="GAA4322263.1"/>
    </source>
</evidence>
<name>A0ABP8GDV8_9SPHI</name>
<dbReference type="Proteomes" id="UP001500582">
    <property type="component" value="Unassembled WGS sequence"/>
</dbReference>
<dbReference type="Gene3D" id="3.20.20.70">
    <property type="entry name" value="Aldolase class I"/>
    <property type="match status" value="1"/>
</dbReference>
<dbReference type="PANTHER" id="PTHR20857">
    <property type="entry name" value="THIAMINE-PHOSPHATE PYROPHOSPHORYLASE"/>
    <property type="match status" value="1"/>
</dbReference>